<dbReference type="EMBL" id="JAAXLS010000075">
    <property type="protein sequence ID" value="NKQ59033.1"/>
    <property type="molecule type" value="Genomic_DNA"/>
</dbReference>
<dbReference type="CDD" id="cd04496">
    <property type="entry name" value="SSB_OBF"/>
    <property type="match status" value="1"/>
</dbReference>
<sequence>MNEQTIVGNLTRDPEVHVSAKNARTVTTFDVAVNRRRFDRETGEWIEQTPVFHRVVTYGQLADNAAESLRRGIEVAVIGRFADDSYTAEDGTRRVRIVLEAEVVAPSLRWAIARPMKVSRDAGAPAEVSEEMGA</sequence>
<dbReference type="PROSITE" id="PS50935">
    <property type="entry name" value="SSB"/>
    <property type="match status" value="1"/>
</dbReference>
<dbReference type="Gene3D" id="2.40.50.140">
    <property type="entry name" value="Nucleic acid-binding proteins"/>
    <property type="match status" value="1"/>
</dbReference>
<dbReference type="SUPFAM" id="SSF50249">
    <property type="entry name" value="Nucleic acid-binding proteins"/>
    <property type="match status" value="1"/>
</dbReference>
<evidence type="ECO:0000256" key="2">
    <source>
        <dbReference type="HAMAP-Rule" id="MF_00984"/>
    </source>
</evidence>
<keyword evidence="5" id="KW-1185">Reference proteome</keyword>
<gene>
    <name evidence="4" type="primary">ssb</name>
    <name evidence="4" type="ORF">HFP15_39945</name>
</gene>
<comment type="caution">
    <text evidence="4">The sequence shown here is derived from an EMBL/GenBank/DDBJ whole genome shotgun (WGS) entry which is preliminary data.</text>
</comment>
<accession>A0ABX1JHF1</accession>
<dbReference type="InterPro" id="IPR000424">
    <property type="entry name" value="Primosome_PriB/ssb"/>
</dbReference>
<dbReference type="PIRSF" id="PIRSF002070">
    <property type="entry name" value="SSB"/>
    <property type="match status" value="1"/>
</dbReference>
<dbReference type="Proteomes" id="UP000715441">
    <property type="component" value="Unassembled WGS sequence"/>
</dbReference>
<evidence type="ECO:0000313" key="5">
    <source>
        <dbReference type="Proteomes" id="UP000715441"/>
    </source>
</evidence>
<dbReference type="HAMAP" id="MF_00984">
    <property type="entry name" value="SSB"/>
    <property type="match status" value="1"/>
</dbReference>
<dbReference type="InterPro" id="IPR012340">
    <property type="entry name" value="NA-bd_OB-fold"/>
</dbReference>
<keyword evidence="1 2" id="KW-0238">DNA-binding</keyword>
<name>A0ABX1JHF1_9PSEU</name>
<organism evidence="4 5">
    <name type="scientific">Amycolatopsis acididurans</name>
    <dbReference type="NCBI Taxonomy" id="2724524"/>
    <lineage>
        <taxon>Bacteria</taxon>
        <taxon>Bacillati</taxon>
        <taxon>Actinomycetota</taxon>
        <taxon>Actinomycetes</taxon>
        <taxon>Pseudonocardiales</taxon>
        <taxon>Pseudonocardiaceae</taxon>
        <taxon>Amycolatopsis</taxon>
    </lineage>
</organism>
<protein>
    <recommendedName>
        <fullName evidence="2 3">Single-stranded DNA-binding protein</fullName>
        <shortName evidence="2">SSB</shortName>
    </recommendedName>
</protein>
<dbReference type="NCBIfam" id="TIGR00621">
    <property type="entry name" value="ssb"/>
    <property type="match status" value="1"/>
</dbReference>
<dbReference type="RefSeq" id="WP_168523424.1">
    <property type="nucleotide sequence ID" value="NZ_JAAXLS010000075.1"/>
</dbReference>
<comment type="subunit">
    <text evidence="2">Homotetramer.</text>
</comment>
<dbReference type="InterPro" id="IPR011344">
    <property type="entry name" value="ssDNA-bd"/>
</dbReference>
<evidence type="ECO:0000313" key="4">
    <source>
        <dbReference type="EMBL" id="NKQ59033.1"/>
    </source>
</evidence>
<proteinExistence type="inferred from homology"/>
<comment type="caution">
    <text evidence="2">Lacks conserved residue(s) required for the propagation of feature annotation.</text>
</comment>
<evidence type="ECO:0000256" key="3">
    <source>
        <dbReference type="PIRNR" id="PIRNR002070"/>
    </source>
</evidence>
<dbReference type="PANTHER" id="PTHR10302:SF27">
    <property type="entry name" value="SINGLE-STRANDED DNA-BINDING PROTEIN"/>
    <property type="match status" value="1"/>
</dbReference>
<dbReference type="GO" id="GO:0003677">
    <property type="term" value="F:DNA binding"/>
    <property type="evidence" value="ECO:0007669"/>
    <property type="project" value="UniProtKB-KW"/>
</dbReference>
<reference evidence="4 5" key="1">
    <citation type="submission" date="2020-04" db="EMBL/GenBank/DDBJ databases">
        <title>Novel species.</title>
        <authorList>
            <person name="Teo W.F.A."/>
            <person name="Lipun K."/>
            <person name="Srisuk N."/>
            <person name="Duangmal K."/>
        </authorList>
    </citation>
    <scope>NUCLEOTIDE SEQUENCE [LARGE SCALE GENOMIC DNA]</scope>
    <source>
        <strain evidence="4 5">K13G38</strain>
    </source>
</reference>
<dbReference type="PANTHER" id="PTHR10302">
    <property type="entry name" value="SINGLE-STRANDED DNA-BINDING PROTEIN"/>
    <property type="match status" value="1"/>
</dbReference>
<evidence type="ECO:0000256" key="1">
    <source>
        <dbReference type="ARBA" id="ARBA00023125"/>
    </source>
</evidence>
<dbReference type="Pfam" id="PF00436">
    <property type="entry name" value="SSB"/>
    <property type="match status" value="1"/>
</dbReference>